<reference evidence="1 2" key="1">
    <citation type="submission" date="2018-09" db="EMBL/GenBank/DDBJ databases">
        <title>Genomic Encyclopedia of Archaeal and Bacterial Type Strains, Phase II (KMG-II): from individual species to whole genera.</title>
        <authorList>
            <person name="Goeker M."/>
        </authorList>
    </citation>
    <scope>NUCLEOTIDE SEQUENCE [LARGE SCALE GENOMIC DNA]</scope>
    <source>
        <strain evidence="1 2">DSM 27148</strain>
    </source>
</reference>
<organism evidence="1 2">
    <name type="scientific">Mangrovibacterium diazotrophicum</name>
    <dbReference type="NCBI Taxonomy" id="1261403"/>
    <lineage>
        <taxon>Bacteria</taxon>
        <taxon>Pseudomonadati</taxon>
        <taxon>Bacteroidota</taxon>
        <taxon>Bacteroidia</taxon>
        <taxon>Marinilabiliales</taxon>
        <taxon>Prolixibacteraceae</taxon>
        <taxon>Mangrovibacterium</taxon>
    </lineage>
</organism>
<sequence length="55" mass="6508">MNSPVVFPFFTRSFVRRNNYTKIGGKRRGWKPLIIEIALQDSNFLLLLFSFLNPF</sequence>
<evidence type="ECO:0000313" key="2">
    <source>
        <dbReference type="Proteomes" id="UP000283387"/>
    </source>
</evidence>
<comment type="caution">
    <text evidence="1">The sequence shown here is derived from an EMBL/GenBank/DDBJ whole genome shotgun (WGS) entry which is preliminary data.</text>
</comment>
<proteinExistence type="predicted"/>
<evidence type="ECO:0000313" key="1">
    <source>
        <dbReference type="EMBL" id="RKD92482.1"/>
    </source>
</evidence>
<dbReference type="AlphaFoldDB" id="A0A419WAP8"/>
<accession>A0A419WAP8</accession>
<protein>
    <submittedName>
        <fullName evidence="1">Uncharacterized protein</fullName>
    </submittedName>
</protein>
<name>A0A419WAP8_9BACT</name>
<dbReference type="Proteomes" id="UP000283387">
    <property type="component" value="Unassembled WGS sequence"/>
</dbReference>
<gene>
    <name evidence="1" type="ORF">BC643_2855</name>
</gene>
<dbReference type="EMBL" id="RAPN01000001">
    <property type="protein sequence ID" value="RKD92482.1"/>
    <property type="molecule type" value="Genomic_DNA"/>
</dbReference>
<keyword evidence="2" id="KW-1185">Reference proteome</keyword>